<evidence type="ECO:0000256" key="4">
    <source>
        <dbReference type="ARBA" id="ARBA00022806"/>
    </source>
</evidence>
<dbReference type="SUPFAM" id="SSF52200">
    <property type="entry name" value="Toll/Interleukin receptor TIR domain"/>
    <property type="match status" value="1"/>
</dbReference>
<dbReference type="InterPro" id="IPR000212">
    <property type="entry name" value="DNA_helicase_UvrD/REP"/>
</dbReference>
<dbReference type="SUPFAM" id="SSF52540">
    <property type="entry name" value="P-loop containing nucleoside triphosphate hydrolases"/>
    <property type="match status" value="1"/>
</dbReference>
<dbReference type="GO" id="GO:0003677">
    <property type="term" value="F:DNA binding"/>
    <property type="evidence" value="ECO:0007669"/>
    <property type="project" value="InterPro"/>
</dbReference>
<dbReference type="OrthoDB" id="9810135at2"/>
<dbReference type="Gene3D" id="3.40.50.10140">
    <property type="entry name" value="Toll/interleukin-1 receptor homology (TIR) domain"/>
    <property type="match status" value="1"/>
</dbReference>
<dbReference type="InterPro" id="IPR013986">
    <property type="entry name" value="DExx_box_DNA_helicase_dom_sf"/>
</dbReference>
<dbReference type="GO" id="GO:0007165">
    <property type="term" value="P:signal transduction"/>
    <property type="evidence" value="ECO:0007669"/>
    <property type="project" value="InterPro"/>
</dbReference>
<dbReference type="SMART" id="SM00255">
    <property type="entry name" value="TIR"/>
    <property type="match status" value="1"/>
</dbReference>
<protein>
    <recommendedName>
        <fullName evidence="8">DNA 3'-5' helicase</fullName>
        <ecNumber evidence="8">5.6.2.4</ecNumber>
    </recommendedName>
</protein>
<dbReference type="GO" id="GO:0005524">
    <property type="term" value="F:ATP binding"/>
    <property type="evidence" value="ECO:0007669"/>
    <property type="project" value="UniProtKB-UniRule"/>
</dbReference>
<evidence type="ECO:0000313" key="15">
    <source>
        <dbReference type="Proteomes" id="UP000004221"/>
    </source>
</evidence>
<comment type="caution">
    <text evidence="14">The sequence shown here is derived from an EMBL/GenBank/DDBJ whole genome shotgun (WGS) entry which is preliminary data.</text>
</comment>
<evidence type="ECO:0000259" key="11">
    <source>
        <dbReference type="PROSITE" id="PS50104"/>
    </source>
</evidence>
<accession>I4EKV5</accession>
<dbReference type="Gene3D" id="1.10.486.10">
    <property type="entry name" value="PCRA, domain 4"/>
    <property type="match status" value="1"/>
</dbReference>
<dbReference type="PROSITE" id="PS51217">
    <property type="entry name" value="UVRD_HELICASE_CTER"/>
    <property type="match status" value="1"/>
</dbReference>
<comment type="similarity">
    <text evidence="1">Belongs to the helicase family. UvrD subfamily.</text>
</comment>
<name>I4EKV5_9BACT</name>
<feature type="domain" description="TIR" evidence="11">
    <location>
        <begin position="5"/>
        <end position="143"/>
    </location>
</feature>
<evidence type="ECO:0000256" key="6">
    <source>
        <dbReference type="ARBA" id="ARBA00023235"/>
    </source>
</evidence>
<dbReference type="GO" id="GO:0033202">
    <property type="term" value="C:DNA helicase complex"/>
    <property type="evidence" value="ECO:0007669"/>
    <property type="project" value="TreeGrafter"/>
</dbReference>
<dbReference type="RefSeq" id="WP_008480132.1">
    <property type="nucleotide sequence ID" value="NZ_CAGS01000424.1"/>
</dbReference>
<evidence type="ECO:0000313" key="14">
    <source>
        <dbReference type="EMBL" id="CCF85317.1"/>
    </source>
</evidence>
<dbReference type="PANTHER" id="PTHR11070">
    <property type="entry name" value="UVRD / RECB / PCRA DNA HELICASE FAMILY MEMBER"/>
    <property type="match status" value="1"/>
</dbReference>
<organism evidence="14 15">
    <name type="scientific">Nitrolancea hollandica Lb</name>
    <dbReference type="NCBI Taxonomy" id="1129897"/>
    <lineage>
        <taxon>Bacteria</taxon>
        <taxon>Pseudomonadati</taxon>
        <taxon>Thermomicrobiota</taxon>
        <taxon>Thermomicrobia</taxon>
        <taxon>Sphaerobacterales</taxon>
        <taxon>Sphaerobacterineae</taxon>
        <taxon>Sphaerobacteraceae</taxon>
        <taxon>Nitrolancea</taxon>
    </lineage>
</organism>
<evidence type="ECO:0000256" key="10">
    <source>
        <dbReference type="PROSITE-ProRule" id="PRU00560"/>
    </source>
</evidence>
<dbReference type="EMBL" id="CAGS01000424">
    <property type="protein sequence ID" value="CCF85317.1"/>
    <property type="molecule type" value="Genomic_DNA"/>
</dbReference>
<dbReference type="InterPro" id="IPR027417">
    <property type="entry name" value="P-loop_NTPase"/>
</dbReference>
<evidence type="ECO:0000256" key="8">
    <source>
        <dbReference type="ARBA" id="ARBA00034808"/>
    </source>
</evidence>
<dbReference type="InterPro" id="IPR000157">
    <property type="entry name" value="TIR_dom"/>
</dbReference>
<dbReference type="PROSITE" id="PS50104">
    <property type="entry name" value="TIR"/>
    <property type="match status" value="1"/>
</dbReference>
<dbReference type="Proteomes" id="UP000004221">
    <property type="component" value="Unassembled WGS sequence"/>
</dbReference>
<proteinExistence type="inferred from homology"/>
<feature type="binding site" evidence="10">
    <location>
        <begin position="208"/>
        <end position="215"/>
    </location>
    <ligand>
        <name>ATP</name>
        <dbReference type="ChEBI" id="CHEBI:30616"/>
    </ligand>
</feature>
<keyword evidence="4 10" id="KW-0347">Helicase</keyword>
<keyword evidence="15" id="KW-1185">Reference proteome</keyword>
<evidence type="ECO:0000256" key="5">
    <source>
        <dbReference type="ARBA" id="ARBA00022840"/>
    </source>
</evidence>
<evidence type="ECO:0000256" key="7">
    <source>
        <dbReference type="ARBA" id="ARBA00034617"/>
    </source>
</evidence>
<keyword evidence="3 10" id="KW-0378">Hydrolase</keyword>
<dbReference type="GO" id="GO:0000725">
    <property type="term" value="P:recombinational repair"/>
    <property type="evidence" value="ECO:0007669"/>
    <property type="project" value="TreeGrafter"/>
</dbReference>
<dbReference type="GO" id="GO:0043138">
    <property type="term" value="F:3'-5' DNA helicase activity"/>
    <property type="evidence" value="ECO:0007669"/>
    <property type="project" value="UniProtKB-EC"/>
</dbReference>
<dbReference type="CDD" id="cd17932">
    <property type="entry name" value="DEXQc_UvrD"/>
    <property type="match status" value="1"/>
</dbReference>
<comment type="catalytic activity">
    <reaction evidence="9">
        <text>ATP + H2O = ADP + phosphate + H(+)</text>
        <dbReference type="Rhea" id="RHEA:13065"/>
        <dbReference type="ChEBI" id="CHEBI:15377"/>
        <dbReference type="ChEBI" id="CHEBI:15378"/>
        <dbReference type="ChEBI" id="CHEBI:30616"/>
        <dbReference type="ChEBI" id="CHEBI:43474"/>
        <dbReference type="ChEBI" id="CHEBI:456216"/>
        <dbReference type="EC" id="5.6.2.4"/>
    </reaction>
</comment>
<dbReference type="InterPro" id="IPR035897">
    <property type="entry name" value="Toll_tir_struct_dom_sf"/>
</dbReference>
<dbReference type="InterPro" id="IPR014016">
    <property type="entry name" value="UvrD-like_ATP-bd"/>
</dbReference>
<reference evidence="14 15" key="1">
    <citation type="journal article" date="2012" name="ISME J.">
        <title>Nitrification expanded: discovery, physiology and genomics of a nitrite-oxidizing bacterium from the phylum Chloroflexi.</title>
        <authorList>
            <person name="Sorokin D.Y."/>
            <person name="Lucker S."/>
            <person name="Vejmelkova D."/>
            <person name="Kostrikina N.A."/>
            <person name="Kleerebezem R."/>
            <person name="Rijpstra W.I."/>
            <person name="Damste J.S."/>
            <person name="Le Paslier D."/>
            <person name="Muyzer G."/>
            <person name="Wagner M."/>
            <person name="van Loosdrecht M.C."/>
            <person name="Daims H."/>
        </authorList>
    </citation>
    <scope>NUCLEOTIDE SEQUENCE [LARGE SCALE GENOMIC DNA]</scope>
    <source>
        <strain evidence="15">none</strain>
    </source>
</reference>
<gene>
    <name evidence="14" type="ORF">NITHO_4800003</name>
</gene>
<evidence type="ECO:0000256" key="1">
    <source>
        <dbReference type="ARBA" id="ARBA00009922"/>
    </source>
</evidence>
<dbReference type="PROSITE" id="PS51198">
    <property type="entry name" value="UVRD_HELICASE_ATP_BIND"/>
    <property type="match status" value="1"/>
</dbReference>
<dbReference type="Gene3D" id="3.40.50.300">
    <property type="entry name" value="P-loop containing nucleotide triphosphate hydrolases"/>
    <property type="match status" value="2"/>
</dbReference>
<keyword evidence="5 10" id="KW-0067">ATP-binding</keyword>
<dbReference type="EC" id="5.6.2.4" evidence="8"/>
<keyword evidence="6" id="KW-0413">Isomerase</keyword>
<evidence type="ECO:0000256" key="3">
    <source>
        <dbReference type="ARBA" id="ARBA00022801"/>
    </source>
</evidence>
<feature type="domain" description="UvrD-like helicase ATP-binding" evidence="12">
    <location>
        <begin position="187"/>
        <end position="454"/>
    </location>
</feature>
<dbReference type="Pfam" id="PF13676">
    <property type="entry name" value="TIR_2"/>
    <property type="match status" value="1"/>
</dbReference>
<dbReference type="InterPro" id="IPR014017">
    <property type="entry name" value="DNA_helicase_UvrD-like_C"/>
</dbReference>
<sequence>MVHREPLRVFYSYSHKDSELLYELKAHLAILRKQGLIQDWYDRKILAGSEWEPEIIVHLESSNIIILLISADFIASDYCYGIEMERALAMHREGKARVIPIIVRKVDWTGASFGHLQALPTDAKPITLWSDRDEAWTDVTKGLRKVAENLTNNNESGPLNRSERVVSSIRPIAAIVSPSNGAPWLSGIEGDALPRFIVSREPVIRVIAGPGSGKTTGLKRRVQRLIMENGTSPGRILVGTFTRAIAEELRATLGVDVDYQANPSNDNIHVSTLHSLAYHLLRQYPSACPDRSLRFLLAFEEDVMLYDLGELLSDAGTQSNRKDRLNKTLAEWADGSDLTDDRFAGAMDRWLREHGGMLIGEVVKLAQRALERGDIPKGLFDHVVVDEYQDLTRAEQMLVELLWSREGSLTVLGDDDQSIYSFRHNFPRGITEFRSHWPTGSVQDIHLLENRRSQPSIVDFANRMMAEAGTLKPPMVPARHREADRLTFVYWPNLEAEVKGIAEYILRRDDEKFLVLVPRRFIGYRLRTAIGDDASTSFHQELLDSPLVRERMTAASLLADPDDRVALRAWFGFAGNRAEDADHRNACAYASLSAASLDCRTLVKMIANGEIIPRGRGGKHIQNRAHILVNLWQYEHLGFNELLDFLFDPSLADRILDQENRIRAQTSLELLRDAGREIGENFGTEELSTILSRIRYHIATRTPLRVEPRTRVQIMTLHSAKGLEADSVIIAGLADQVIPGHSPVDIAERQRQREKQRRLLYVSITRARDSLIVSWPKSMKYQDATANNIRIDRNAVSQHKGERLVRLNSCSLLPFTVGAIPGTQLK</sequence>
<dbReference type="Pfam" id="PF13361">
    <property type="entry name" value="UvrD_C"/>
    <property type="match status" value="1"/>
</dbReference>
<dbReference type="GO" id="GO:0016887">
    <property type="term" value="F:ATP hydrolysis activity"/>
    <property type="evidence" value="ECO:0007669"/>
    <property type="project" value="RHEA"/>
</dbReference>
<comment type="catalytic activity">
    <reaction evidence="7">
        <text>Couples ATP hydrolysis with the unwinding of duplex DNA by translocating in the 3'-5' direction.</text>
        <dbReference type="EC" id="5.6.2.4"/>
    </reaction>
</comment>
<dbReference type="AlphaFoldDB" id="I4EKV5"/>
<evidence type="ECO:0000256" key="2">
    <source>
        <dbReference type="ARBA" id="ARBA00022741"/>
    </source>
</evidence>
<feature type="domain" description="UvrD-like helicase C-terminal" evidence="13">
    <location>
        <begin position="455"/>
        <end position="722"/>
    </location>
</feature>
<evidence type="ECO:0000259" key="12">
    <source>
        <dbReference type="PROSITE" id="PS51198"/>
    </source>
</evidence>
<evidence type="ECO:0000256" key="9">
    <source>
        <dbReference type="ARBA" id="ARBA00048988"/>
    </source>
</evidence>
<dbReference type="GO" id="GO:0005829">
    <property type="term" value="C:cytosol"/>
    <property type="evidence" value="ECO:0007669"/>
    <property type="project" value="TreeGrafter"/>
</dbReference>
<keyword evidence="2 10" id="KW-0547">Nucleotide-binding</keyword>
<dbReference type="Gene3D" id="1.10.10.160">
    <property type="match status" value="1"/>
</dbReference>
<dbReference type="PANTHER" id="PTHR11070:SF59">
    <property type="entry name" value="DNA 3'-5' HELICASE"/>
    <property type="match status" value="1"/>
</dbReference>
<dbReference type="Pfam" id="PF00580">
    <property type="entry name" value="UvrD-helicase"/>
    <property type="match status" value="2"/>
</dbReference>
<evidence type="ECO:0000259" key="13">
    <source>
        <dbReference type="PROSITE" id="PS51217"/>
    </source>
</evidence>